<proteinExistence type="inferred from homology"/>
<dbReference type="Pfam" id="PF04333">
    <property type="entry name" value="MlaA"/>
    <property type="match status" value="1"/>
</dbReference>
<evidence type="ECO:0000256" key="2">
    <source>
        <dbReference type="ARBA" id="ARBA00022729"/>
    </source>
</evidence>
<keyword evidence="2 3" id="KW-0732">Signal</keyword>
<protein>
    <recommendedName>
        <fullName evidence="6">VacJ family lipoprotein</fullName>
    </recommendedName>
</protein>
<reference evidence="4 5" key="1">
    <citation type="submission" date="2013-04" db="EMBL/GenBank/DDBJ databases">
        <title>The Genome Sequence of Sutterella wadsworthensis HGA0223.</title>
        <authorList>
            <consortium name="The Broad Institute Genomics Platform"/>
            <person name="Earl A."/>
            <person name="Ward D."/>
            <person name="Feldgarden M."/>
            <person name="Gevers D."/>
            <person name="Schmidt T.M."/>
            <person name="Dover J."/>
            <person name="Dai D."/>
            <person name="Walker B."/>
            <person name="Young S."/>
            <person name="Zeng Q."/>
            <person name="Gargeya S."/>
            <person name="Fitzgerald M."/>
            <person name="Haas B."/>
            <person name="Abouelleil A."/>
            <person name="Allen A.W."/>
            <person name="Alvarado L."/>
            <person name="Arachchi H.M."/>
            <person name="Berlin A.M."/>
            <person name="Chapman S.B."/>
            <person name="Gainer-Dewar J."/>
            <person name="Goldberg J."/>
            <person name="Griggs A."/>
            <person name="Gujja S."/>
            <person name="Hansen M."/>
            <person name="Howarth C."/>
            <person name="Imamovic A."/>
            <person name="Ireland A."/>
            <person name="Larimer J."/>
            <person name="McCowan C."/>
            <person name="Murphy C."/>
            <person name="Pearson M."/>
            <person name="Poon T.W."/>
            <person name="Priest M."/>
            <person name="Roberts A."/>
            <person name="Saif S."/>
            <person name="Shea T."/>
            <person name="Sisk P."/>
            <person name="Sykes S."/>
            <person name="Wortman J."/>
            <person name="Nusbaum C."/>
            <person name="Birren B."/>
        </authorList>
    </citation>
    <scope>NUCLEOTIDE SEQUENCE [LARGE SCALE GENOMIC DNA]</scope>
    <source>
        <strain evidence="4 5">HGA0223</strain>
    </source>
</reference>
<evidence type="ECO:0000256" key="3">
    <source>
        <dbReference type="SAM" id="SignalP"/>
    </source>
</evidence>
<keyword evidence="5" id="KW-1185">Reference proteome</keyword>
<accession>S3C9J5</accession>
<dbReference type="Proteomes" id="UP000014400">
    <property type="component" value="Unassembled WGS sequence"/>
</dbReference>
<gene>
    <name evidence="4" type="ORF">HMPREF1476_02461</name>
</gene>
<dbReference type="EMBL" id="ATCF01000039">
    <property type="protein sequence ID" value="EPD97409.1"/>
    <property type="molecule type" value="Genomic_DNA"/>
</dbReference>
<dbReference type="PRINTS" id="PR01805">
    <property type="entry name" value="VACJLIPOPROT"/>
</dbReference>
<organism evidence="4 5">
    <name type="scientific">Sutterella wadsworthensis HGA0223</name>
    <dbReference type="NCBI Taxonomy" id="1203554"/>
    <lineage>
        <taxon>Bacteria</taxon>
        <taxon>Pseudomonadati</taxon>
        <taxon>Pseudomonadota</taxon>
        <taxon>Betaproteobacteria</taxon>
        <taxon>Burkholderiales</taxon>
        <taxon>Sutterellaceae</taxon>
        <taxon>Sutterella</taxon>
    </lineage>
</organism>
<dbReference type="AlphaFoldDB" id="S3C9J5"/>
<dbReference type="PANTHER" id="PTHR30035:SF3">
    <property type="entry name" value="INTERMEMBRANE PHOSPHOLIPID TRANSPORT SYSTEM LIPOPROTEIN MLAA"/>
    <property type="match status" value="1"/>
</dbReference>
<feature type="chain" id="PRO_5004507127" description="VacJ family lipoprotein" evidence="3">
    <location>
        <begin position="29"/>
        <end position="252"/>
    </location>
</feature>
<evidence type="ECO:0000313" key="4">
    <source>
        <dbReference type="EMBL" id="EPD97409.1"/>
    </source>
</evidence>
<dbReference type="GO" id="GO:0016020">
    <property type="term" value="C:membrane"/>
    <property type="evidence" value="ECO:0007669"/>
    <property type="project" value="InterPro"/>
</dbReference>
<name>S3C9J5_9BURK</name>
<dbReference type="PATRIC" id="fig|1203554.3.peg.2538"/>
<dbReference type="GO" id="GO:0120010">
    <property type="term" value="P:intermembrane phospholipid transfer"/>
    <property type="evidence" value="ECO:0007669"/>
    <property type="project" value="TreeGrafter"/>
</dbReference>
<dbReference type="eggNOG" id="COG2853">
    <property type="taxonomic scope" value="Bacteria"/>
</dbReference>
<comment type="similarity">
    <text evidence="1">Belongs to the MlaA family.</text>
</comment>
<evidence type="ECO:0000256" key="1">
    <source>
        <dbReference type="ARBA" id="ARBA00010634"/>
    </source>
</evidence>
<dbReference type="InterPro" id="IPR007428">
    <property type="entry name" value="MlaA"/>
</dbReference>
<comment type="caution">
    <text evidence="4">The sequence shown here is derived from an EMBL/GenBank/DDBJ whole genome shotgun (WGS) entry which is preliminary data.</text>
</comment>
<dbReference type="RefSeq" id="WP_016475371.1">
    <property type="nucleotide sequence ID" value="NZ_KE150482.1"/>
</dbReference>
<dbReference type="HOGENOM" id="CLU_059326_1_1_4"/>
<evidence type="ECO:0008006" key="6">
    <source>
        <dbReference type="Google" id="ProtNLM"/>
    </source>
</evidence>
<dbReference type="PROSITE" id="PS51257">
    <property type="entry name" value="PROKAR_LIPOPROTEIN"/>
    <property type="match status" value="1"/>
</dbReference>
<feature type="signal peptide" evidence="3">
    <location>
        <begin position="1"/>
        <end position="28"/>
    </location>
</feature>
<sequence>MQKLLTSFAGAAAAAVLLAGCAQVPPNAGENPSDPYERVNRNIYAFNDSIDRAVFRPVAETYVEWTPEWVRTRVSNVVDNLGDPGNAVNNTLQGKVDRGIESLMRFLVNSTFGIAGIFDVADEIGLKRHSEDFGQTLGVWGVGSGSYLVLPILGPSSTRDWTRWPVSIATDPLTYALWNEEWYWSAGATTVALVDGRARLLKLDALRASTIDEYAAVRDAYLAKRASDVRDGAVEDEAEELQMLTPLPVDNE</sequence>
<dbReference type="PANTHER" id="PTHR30035">
    <property type="entry name" value="LIPOPROTEIN VACJ-RELATED"/>
    <property type="match status" value="1"/>
</dbReference>
<dbReference type="STRING" id="1203554.HMPREF1476_02461"/>
<evidence type="ECO:0000313" key="5">
    <source>
        <dbReference type="Proteomes" id="UP000014400"/>
    </source>
</evidence>